<evidence type="ECO:0000313" key="2">
    <source>
        <dbReference type="Proteomes" id="UP000292507"/>
    </source>
</evidence>
<comment type="caution">
    <text evidence="1">The sequence shown here is derived from an EMBL/GenBank/DDBJ whole genome shotgun (WGS) entry which is preliminary data.</text>
</comment>
<dbReference type="EMBL" id="SHKV01000001">
    <property type="protein sequence ID" value="RZU32964.1"/>
    <property type="molecule type" value="Genomic_DNA"/>
</dbReference>
<name>A0A4Q7Y8X8_9ACTN</name>
<dbReference type="AlphaFoldDB" id="A0A4Q7Y8X8"/>
<gene>
    <name evidence="1" type="ORF">BKA19_2679</name>
</gene>
<protein>
    <submittedName>
        <fullName evidence="1">Uncharacterized protein</fullName>
    </submittedName>
</protein>
<evidence type="ECO:0000313" key="1">
    <source>
        <dbReference type="EMBL" id="RZU32964.1"/>
    </source>
</evidence>
<organism evidence="1 2">
    <name type="scientific">Blastococcus saxobsidens</name>
    <dbReference type="NCBI Taxonomy" id="138336"/>
    <lineage>
        <taxon>Bacteria</taxon>
        <taxon>Bacillati</taxon>
        <taxon>Actinomycetota</taxon>
        <taxon>Actinomycetes</taxon>
        <taxon>Geodermatophilales</taxon>
        <taxon>Geodermatophilaceae</taxon>
        <taxon>Blastococcus</taxon>
    </lineage>
</organism>
<reference evidence="1 2" key="1">
    <citation type="submission" date="2019-02" db="EMBL/GenBank/DDBJ databases">
        <title>Sequencing the genomes of 1000 actinobacteria strains.</title>
        <authorList>
            <person name="Klenk H.-P."/>
        </authorList>
    </citation>
    <scope>NUCLEOTIDE SEQUENCE [LARGE SCALE GENOMIC DNA]</scope>
    <source>
        <strain evidence="1 2">DSM 44509</strain>
    </source>
</reference>
<dbReference type="Proteomes" id="UP000292507">
    <property type="component" value="Unassembled WGS sequence"/>
</dbReference>
<keyword evidence="2" id="KW-1185">Reference proteome</keyword>
<sequence length="79" mass="8186">MSGFPRCTISAHSLQSSGMAADLRCMNTMACRAVAQAGLVAGTASLDEERAFPLLLVAGWLTTAADLMLEQALLDSLAA</sequence>
<accession>A0A4Q7Y8X8</accession>
<proteinExistence type="predicted"/>